<dbReference type="AlphaFoldDB" id="A0AAV8PNE8"/>
<dbReference type="CDD" id="cd06145">
    <property type="entry name" value="REX1_like"/>
    <property type="match status" value="1"/>
</dbReference>
<evidence type="ECO:0000313" key="10">
    <source>
        <dbReference type="EMBL" id="KAJ8459797.1"/>
    </source>
</evidence>
<dbReference type="InterPro" id="IPR034922">
    <property type="entry name" value="REX1-like_exo"/>
</dbReference>
<organism evidence="10 11">
    <name type="scientific">Ensete ventricosum</name>
    <name type="common">Abyssinian banana</name>
    <name type="synonym">Musa ensete</name>
    <dbReference type="NCBI Taxonomy" id="4639"/>
    <lineage>
        <taxon>Eukaryota</taxon>
        <taxon>Viridiplantae</taxon>
        <taxon>Streptophyta</taxon>
        <taxon>Embryophyta</taxon>
        <taxon>Tracheophyta</taxon>
        <taxon>Spermatophyta</taxon>
        <taxon>Magnoliopsida</taxon>
        <taxon>Liliopsida</taxon>
        <taxon>Zingiberales</taxon>
        <taxon>Musaceae</taxon>
        <taxon>Ensete</taxon>
    </lineage>
</organism>
<dbReference type="GO" id="GO:0004527">
    <property type="term" value="F:exonuclease activity"/>
    <property type="evidence" value="ECO:0007669"/>
    <property type="project" value="UniProtKB-KW"/>
</dbReference>
<dbReference type="PANTHER" id="PTHR12801">
    <property type="entry name" value="RNA EXONUCLEASE REXO1 / RECO3 FAMILY MEMBER-RELATED"/>
    <property type="match status" value="1"/>
</dbReference>
<evidence type="ECO:0000256" key="8">
    <source>
        <dbReference type="SAM" id="MobiDB-lite"/>
    </source>
</evidence>
<dbReference type="InterPro" id="IPR047021">
    <property type="entry name" value="REXO1/3/4-like"/>
</dbReference>
<feature type="domain" description="Exonuclease" evidence="9">
    <location>
        <begin position="142"/>
        <end position="302"/>
    </location>
</feature>
<dbReference type="FunFam" id="3.30.420.10:FF:000080">
    <property type="entry name" value="Small RNA degrading nuclease 3"/>
    <property type="match status" value="1"/>
</dbReference>
<keyword evidence="3" id="KW-0540">Nuclease</keyword>
<evidence type="ECO:0000256" key="7">
    <source>
        <dbReference type="ARBA" id="ARBA00053817"/>
    </source>
</evidence>
<comment type="subcellular location">
    <subcellularLocation>
        <location evidence="1">Nucleus</location>
    </subcellularLocation>
</comment>
<protein>
    <recommendedName>
        <fullName evidence="9">Exonuclease domain-containing protein</fullName>
    </recommendedName>
</protein>
<evidence type="ECO:0000256" key="4">
    <source>
        <dbReference type="ARBA" id="ARBA00022801"/>
    </source>
</evidence>
<comment type="function">
    <text evidence="7">3'-5' exonuclease degrading single-stranded small RNAs.</text>
</comment>
<gene>
    <name evidence="10" type="ORF">OPV22_032723</name>
</gene>
<dbReference type="Pfam" id="PF00929">
    <property type="entry name" value="RNase_T"/>
    <property type="match status" value="1"/>
</dbReference>
<keyword evidence="5" id="KW-0269">Exonuclease</keyword>
<sequence>MGKTISGADKEVLAEIVRLTQKQGLKGAEGGWKDFLQCHEKQFGSGLSDPAKRSKELLVAFLQTFKKEEKKVFDKMIRRNSDHNAMKQLIEDSPGLESPQQRLVRLTMEHPQYTQYYSLPFYNEDWIDIPLGKVSEAMKLNAMFSVDCEMVLCQDGTDAVVNICAVDHNLEVKLETLVNPGKAVADYRTHITGISSKDLEGVTCSLVDIQKSLKKLLSHGTILVGHSLHNDLRALKVNHPRVIDTSYIFKYAGLPTLSPSLNNLCKVVLGFPVRKEGEPHNCMNDAQAAMKLVLAKLEHGYDDPIVTSCCDIPNSDLAKLLLHKIPIEVPTQELQTLFSREYNVIVESATRLRGESYSTYAVFKNFIEADEAFNKIEGHQKKDSSGRPQKLVFMKLSSGKTTSFYVRRMTAEVHFNNANTSKRPVQDENDDPGQQQAEDGAINVKRQKTRLYSCNHVKEIEKLREDLREREEEIFNLQKTLFEVTRNQHLLNETMTS</sequence>
<dbReference type="InterPro" id="IPR036397">
    <property type="entry name" value="RNaseH_sf"/>
</dbReference>
<evidence type="ECO:0000256" key="2">
    <source>
        <dbReference type="ARBA" id="ARBA00006357"/>
    </source>
</evidence>
<feature type="region of interest" description="Disordered" evidence="8">
    <location>
        <begin position="416"/>
        <end position="442"/>
    </location>
</feature>
<proteinExistence type="inferred from homology"/>
<accession>A0AAV8PNE8</accession>
<evidence type="ECO:0000256" key="1">
    <source>
        <dbReference type="ARBA" id="ARBA00004123"/>
    </source>
</evidence>
<evidence type="ECO:0000256" key="3">
    <source>
        <dbReference type="ARBA" id="ARBA00022722"/>
    </source>
</evidence>
<dbReference type="SMART" id="SM00479">
    <property type="entry name" value="EXOIII"/>
    <property type="match status" value="1"/>
</dbReference>
<dbReference type="Gene3D" id="3.30.420.10">
    <property type="entry name" value="Ribonuclease H-like superfamily/Ribonuclease H"/>
    <property type="match status" value="1"/>
</dbReference>
<dbReference type="EMBL" id="JAQQAF010000009">
    <property type="protein sequence ID" value="KAJ8459797.1"/>
    <property type="molecule type" value="Genomic_DNA"/>
</dbReference>
<dbReference type="InterPro" id="IPR012337">
    <property type="entry name" value="RNaseH-like_sf"/>
</dbReference>
<comment type="caution">
    <text evidence="10">The sequence shown here is derived from an EMBL/GenBank/DDBJ whole genome shotgun (WGS) entry which is preliminary data.</text>
</comment>
<dbReference type="PANTHER" id="PTHR12801:SF115">
    <property type="entry name" value="FI18136P1-RELATED"/>
    <property type="match status" value="1"/>
</dbReference>
<evidence type="ECO:0000259" key="9">
    <source>
        <dbReference type="SMART" id="SM00479"/>
    </source>
</evidence>
<dbReference type="SUPFAM" id="SSF53098">
    <property type="entry name" value="Ribonuclease H-like"/>
    <property type="match status" value="1"/>
</dbReference>
<keyword evidence="6" id="KW-0539">Nucleus</keyword>
<keyword evidence="11" id="KW-1185">Reference proteome</keyword>
<name>A0AAV8PNE8_ENSVE</name>
<dbReference type="Proteomes" id="UP001222027">
    <property type="component" value="Unassembled WGS sequence"/>
</dbReference>
<dbReference type="GO" id="GO:0003676">
    <property type="term" value="F:nucleic acid binding"/>
    <property type="evidence" value="ECO:0007669"/>
    <property type="project" value="InterPro"/>
</dbReference>
<comment type="similarity">
    <text evidence="2">Belongs to the REXO1/REXO3 family.</text>
</comment>
<reference evidence="10 11" key="1">
    <citation type="submission" date="2022-12" db="EMBL/GenBank/DDBJ databases">
        <title>Chromosome-scale assembly of the Ensete ventricosum genome.</title>
        <authorList>
            <person name="Dussert Y."/>
            <person name="Stocks J."/>
            <person name="Wendawek A."/>
            <person name="Woldeyes F."/>
            <person name="Nichols R.A."/>
            <person name="Borrell J.S."/>
        </authorList>
    </citation>
    <scope>NUCLEOTIDE SEQUENCE [LARGE SCALE GENOMIC DNA]</scope>
    <source>
        <strain evidence="11">cv. Maze</strain>
        <tissue evidence="10">Seeds</tissue>
    </source>
</reference>
<keyword evidence="4" id="KW-0378">Hydrolase</keyword>
<dbReference type="GO" id="GO:0005634">
    <property type="term" value="C:nucleus"/>
    <property type="evidence" value="ECO:0007669"/>
    <property type="project" value="UniProtKB-SubCell"/>
</dbReference>
<evidence type="ECO:0000256" key="6">
    <source>
        <dbReference type="ARBA" id="ARBA00023242"/>
    </source>
</evidence>
<evidence type="ECO:0000256" key="5">
    <source>
        <dbReference type="ARBA" id="ARBA00022839"/>
    </source>
</evidence>
<dbReference type="InterPro" id="IPR013520">
    <property type="entry name" value="Ribonucl_H"/>
</dbReference>
<evidence type="ECO:0000313" key="11">
    <source>
        <dbReference type="Proteomes" id="UP001222027"/>
    </source>
</evidence>